<keyword evidence="4" id="KW-1185">Reference proteome</keyword>
<dbReference type="Proteomes" id="UP001530293">
    <property type="component" value="Unassembled WGS sequence"/>
</dbReference>
<comment type="caution">
    <text evidence="3">The sequence shown here is derived from an EMBL/GenBank/DDBJ whole genome shotgun (WGS) entry which is preliminary data.</text>
</comment>
<evidence type="ECO:0000256" key="1">
    <source>
        <dbReference type="SAM" id="MobiDB-lite"/>
    </source>
</evidence>
<evidence type="ECO:0000256" key="2">
    <source>
        <dbReference type="SAM" id="SignalP"/>
    </source>
</evidence>
<dbReference type="AlphaFoldDB" id="A0ABD3M2F7"/>
<gene>
    <name evidence="3" type="ORF">ACHAWU_004863</name>
</gene>
<evidence type="ECO:0000313" key="4">
    <source>
        <dbReference type="Proteomes" id="UP001530293"/>
    </source>
</evidence>
<dbReference type="EMBL" id="JALLBG020000237">
    <property type="protein sequence ID" value="KAL3758225.1"/>
    <property type="molecule type" value="Genomic_DNA"/>
</dbReference>
<dbReference type="Pfam" id="PF20709">
    <property type="entry name" value="DUF6823"/>
    <property type="match status" value="1"/>
</dbReference>
<feature type="signal peptide" evidence="2">
    <location>
        <begin position="1"/>
        <end position="25"/>
    </location>
</feature>
<sequence length="226" mass="25221">MKTSCTAMMAAAAVATAISITVVEGFSVAPCHIMSATKVSSSSTRLHFFKGGSGAKDLDEEWERQQELLRLRQASPEERAKYFQSVEDRRIKATEEQIEKWAWQKKQYGKGEDPIDEWRKRRANGQISDLENQYGDPKKIGGIPLPSASFGVGGEFGVGGKYDNGGRFDLRLPYAEQGWVDEESDGNPFANLFGGGKNKKNATTKKESNEVKKDETKPKKNDFWPF</sequence>
<name>A0ABD3M2F7_9STRA</name>
<accession>A0ABD3M2F7</accession>
<reference evidence="3 4" key="1">
    <citation type="submission" date="2024-10" db="EMBL/GenBank/DDBJ databases">
        <title>Updated reference genomes for cyclostephanoid diatoms.</title>
        <authorList>
            <person name="Roberts W.R."/>
            <person name="Alverson A.J."/>
        </authorList>
    </citation>
    <scope>NUCLEOTIDE SEQUENCE [LARGE SCALE GENOMIC DNA]</scope>
    <source>
        <strain evidence="3 4">AJA232-27</strain>
    </source>
</reference>
<feature type="compositionally biased region" description="Basic and acidic residues" evidence="1">
    <location>
        <begin position="204"/>
        <end position="226"/>
    </location>
</feature>
<dbReference type="InterPro" id="IPR049226">
    <property type="entry name" value="DUF6823"/>
</dbReference>
<feature type="region of interest" description="Disordered" evidence="1">
    <location>
        <begin position="183"/>
        <end position="226"/>
    </location>
</feature>
<protein>
    <submittedName>
        <fullName evidence="3">Uncharacterized protein</fullName>
    </submittedName>
</protein>
<evidence type="ECO:0000313" key="3">
    <source>
        <dbReference type="EMBL" id="KAL3758225.1"/>
    </source>
</evidence>
<feature type="chain" id="PRO_5044743108" evidence="2">
    <location>
        <begin position="26"/>
        <end position="226"/>
    </location>
</feature>
<proteinExistence type="predicted"/>
<keyword evidence="2" id="KW-0732">Signal</keyword>
<organism evidence="3 4">
    <name type="scientific">Discostella pseudostelligera</name>
    <dbReference type="NCBI Taxonomy" id="259834"/>
    <lineage>
        <taxon>Eukaryota</taxon>
        <taxon>Sar</taxon>
        <taxon>Stramenopiles</taxon>
        <taxon>Ochrophyta</taxon>
        <taxon>Bacillariophyta</taxon>
        <taxon>Coscinodiscophyceae</taxon>
        <taxon>Thalassiosirophycidae</taxon>
        <taxon>Stephanodiscales</taxon>
        <taxon>Stephanodiscaceae</taxon>
        <taxon>Discostella</taxon>
    </lineage>
</organism>